<dbReference type="Proteomes" id="UP000823388">
    <property type="component" value="Chromosome 3K"/>
</dbReference>
<evidence type="ECO:0000256" key="1">
    <source>
        <dbReference type="SAM" id="MobiDB-lite"/>
    </source>
</evidence>
<feature type="compositionally biased region" description="Low complexity" evidence="1">
    <location>
        <begin position="104"/>
        <end position="124"/>
    </location>
</feature>
<feature type="compositionally biased region" description="Polar residues" evidence="1">
    <location>
        <begin position="8"/>
        <end position="17"/>
    </location>
</feature>
<dbReference type="EMBL" id="CM029041">
    <property type="protein sequence ID" value="KAG2630070.1"/>
    <property type="molecule type" value="Genomic_DNA"/>
</dbReference>
<organism evidence="2 3">
    <name type="scientific">Panicum virgatum</name>
    <name type="common">Blackwell switchgrass</name>
    <dbReference type="NCBI Taxonomy" id="38727"/>
    <lineage>
        <taxon>Eukaryota</taxon>
        <taxon>Viridiplantae</taxon>
        <taxon>Streptophyta</taxon>
        <taxon>Embryophyta</taxon>
        <taxon>Tracheophyta</taxon>
        <taxon>Spermatophyta</taxon>
        <taxon>Magnoliopsida</taxon>
        <taxon>Liliopsida</taxon>
        <taxon>Poales</taxon>
        <taxon>Poaceae</taxon>
        <taxon>PACMAD clade</taxon>
        <taxon>Panicoideae</taxon>
        <taxon>Panicodae</taxon>
        <taxon>Paniceae</taxon>
        <taxon>Panicinae</taxon>
        <taxon>Panicum</taxon>
        <taxon>Panicum sect. Hiantes</taxon>
    </lineage>
</organism>
<evidence type="ECO:0000313" key="3">
    <source>
        <dbReference type="Proteomes" id="UP000823388"/>
    </source>
</evidence>
<gene>
    <name evidence="2" type="ORF">PVAP13_3KG491000</name>
</gene>
<comment type="caution">
    <text evidence="2">The sequence shown here is derived from an EMBL/GenBank/DDBJ whole genome shotgun (WGS) entry which is preliminary data.</text>
</comment>
<name>A0A8T0V4A4_PANVG</name>
<dbReference type="AlphaFoldDB" id="A0A8T0V4A4"/>
<feature type="region of interest" description="Disordered" evidence="1">
    <location>
        <begin position="50"/>
        <end position="124"/>
    </location>
</feature>
<reference evidence="2" key="1">
    <citation type="submission" date="2020-05" db="EMBL/GenBank/DDBJ databases">
        <title>WGS assembly of Panicum virgatum.</title>
        <authorList>
            <person name="Lovell J.T."/>
            <person name="Jenkins J."/>
            <person name="Shu S."/>
            <person name="Juenger T.E."/>
            <person name="Schmutz J."/>
        </authorList>
    </citation>
    <scope>NUCLEOTIDE SEQUENCE</scope>
    <source>
        <strain evidence="2">AP13</strain>
    </source>
</reference>
<feature type="region of interest" description="Disordered" evidence="1">
    <location>
        <begin position="1"/>
        <end position="26"/>
    </location>
</feature>
<sequence>MAELPSGGDTSPTTQGGDSPAAATLPPRCKAELSLLGSFPRNGSSLAAAARQLPSAVAPRPRQRRPPPERIWQEAASSSRCDSPGGEGDGSHHASSSWIRRGGTVRPVARATVTVTRAPPAAAA</sequence>
<proteinExistence type="predicted"/>
<keyword evidence="3" id="KW-1185">Reference proteome</keyword>
<accession>A0A8T0V4A4</accession>
<protein>
    <submittedName>
        <fullName evidence="2">Uncharacterized protein</fullName>
    </submittedName>
</protein>
<evidence type="ECO:0000313" key="2">
    <source>
        <dbReference type="EMBL" id="KAG2630070.1"/>
    </source>
</evidence>